<protein>
    <submittedName>
        <fullName evidence="2">Predicted protein</fullName>
    </submittedName>
</protein>
<reference evidence="3" key="1">
    <citation type="submission" date="2008-12" db="EMBL/GenBank/DDBJ databases">
        <title>Annotation of Streptomyces ghanaensis ATCC 14672.</title>
        <authorList>
            <consortium name="The Broad Institute Genome Sequencing Platform"/>
            <consortium name="Broad Institute Microbial Sequencing Center"/>
            <person name="Fischbach M."/>
            <person name="Ward D."/>
            <person name="Young S."/>
            <person name="Kodira C.D."/>
            <person name="Zeng Q."/>
            <person name="Koehrsen M."/>
            <person name="Godfrey P."/>
            <person name="Alvarado L."/>
            <person name="Berlin A.M."/>
            <person name="Borenstein D."/>
            <person name="Chen Z."/>
            <person name="Engels R."/>
            <person name="Freedman E."/>
            <person name="Gellesch M."/>
            <person name="Goldberg J."/>
            <person name="Griggs A."/>
            <person name="Gujja S."/>
            <person name="Heiman D.I."/>
            <person name="Hepburn T.A."/>
            <person name="Howarth C."/>
            <person name="Jen D."/>
            <person name="Larson L."/>
            <person name="Lewis B."/>
            <person name="Mehta T."/>
            <person name="Park D."/>
            <person name="Pearson M."/>
            <person name="Roberts A."/>
            <person name="Saif S."/>
            <person name="Shea T.D."/>
            <person name="Shenoy N."/>
            <person name="Sisk P."/>
            <person name="Stolte C."/>
            <person name="Sykes S.N."/>
            <person name="Walk T."/>
            <person name="White J."/>
            <person name="Yandava C."/>
            <person name="Straight P."/>
            <person name="Clardy J."/>
            <person name="Hung D."/>
            <person name="Kolter R."/>
            <person name="Mekalanos J."/>
            <person name="Walker S."/>
            <person name="Walsh C.T."/>
            <person name="Wieland B.L.C."/>
            <person name="Ilzarbe M."/>
            <person name="Galagan J."/>
            <person name="Nusbaum C."/>
            <person name="Birren B."/>
        </authorList>
    </citation>
    <scope>NUCLEOTIDE SEQUENCE [LARGE SCALE GENOMIC DNA]</scope>
    <source>
        <strain evidence="3">ATCC 14672 / DSM 40746 / JCM 4963 / KCTC 9882 / NRRL B-12104 / FH 1290</strain>
    </source>
</reference>
<organism evidence="2 3">
    <name type="scientific">Streptomyces viridosporus (strain ATCC 14672 / DSM 40746 / JCM 4963 / KCTC 9882 / NRRL B-12104 / FH 1290)</name>
    <name type="common">Streptomyces ghanaensis</name>
    <dbReference type="NCBI Taxonomy" id="566461"/>
    <lineage>
        <taxon>Bacteria</taxon>
        <taxon>Bacillati</taxon>
        <taxon>Actinomycetota</taxon>
        <taxon>Actinomycetes</taxon>
        <taxon>Kitasatosporales</taxon>
        <taxon>Streptomycetaceae</taxon>
        <taxon>Streptomyces</taxon>
    </lineage>
</organism>
<dbReference type="Proteomes" id="UP000003824">
    <property type="component" value="Unassembled WGS sequence"/>
</dbReference>
<feature type="compositionally biased region" description="Polar residues" evidence="1">
    <location>
        <begin position="1"/>
        <end position="25"/>
    </location>
</feature>
<evidence type="ECO:0000313" key="3">
    <source>
        <dbReference type="Proteomes" id="UP000003824"/>
    </source>
</evidence>
<gene>
    <name evidence="2" type="ORF">SSFG_00189</name>
</gene>
<dbReference type="EMBL" id="DS999641">
    <property type="protein sequence ID" value="EFE64935.2"/>
    <property type="molecule type" value="Genomic_DNA"/>
</dbReference>
<dbReference type="AlphaFoldDB" id="D5ZUA1"/>
<evidence type="ECO:0000256" key="1">
    <source>
        <dbReference type="SAM" id="MobiDB-lite"/>
    </source>
</evidence>
<evidence type="ECO:0000313" key="2">
    <source>
        <dbReference type="EMBL" id="EFE64935.2"/>
    </source>
</evidence>
<feature type="region of interest" description="Disordered" evidence="1">
    <location>
        <begin position="1"/>
        <end position="75"/>
    </location>
</feature>
<accession>D5ZUA1</accession>
<proteinExistence type="predicted"/>
<name>D5ZUA1_STRV1</name>
<sequence>MIASAGSTDPSLGTRSTVSLPSHAQGNPPPWSDKAFRQGVVAKTDPYAAEVRSSPRRPASEGVRCAGLVTGDWRQ</sequence>